<protein>
    <submittedName>
        <fullName evidence="1">Uncharacterized protein</fullName>
    </submittedName>
</protein>
<name>A0AAW1DX94_ZOAVI</name>
<dbReference type="AlphaFoldDB" id="A0AAW1DX94"/>
<comment type="caution">
    <text evidence="1">The sequence shown here is derived from an EMBL/GenBank/DDBJ whole genome shotgun (WGS) entry which is preliminary data.</text>
</comment>
<proteinExistence type="predicted"/>
<organism evidence="1 2">
    <name type="scientific">Zoarces viviparus</name>
    <name type="common">Viviparous eelpout</name>
    <name type="synonym">Blennius viviparus</name>
    <dbReference type="NCBI Taxonomy" id="48416"/>
    <lineage>
        <taxon>Eukaryota</taxon>
        <taxon>Metazoa</taxon>
        <taxon>Chordata</taxon>
        <taxon>Craniata</taxon>
        <taxon>Vertebrata</taxon>
        <taxon>Euteleostomi</taxon>
        <taxon>Actinopterygii</taxon>
        <taxon>Neopterygii</taxon>
        <taxon>Teleostei</taxon>
        <taxon>Neoteleostei</taxon>
        <taxon>Acanthomorphata</taxon>
        <taxon>Eupercaria</taxon>
        <taxon>Perciformes</taxon>
        <taxon>Cottioidei</taxon>
        <taxon>Zoarcales</taxon>
        <taxon>Zoarcidae</taxon>
        <taxon>Zoarcinae</taxon>
        <taxon>Zoarces</taxon>
    </lineage>
</organism>
<sequence>MASETVPGCSDLTMRTEEAVSRDKQDLEDIEDRLVTLSDKLNLCNQVLNDLKALSGVLVRKSLQDVSSLPPQK</sequence>
<accession>A0AAW1DX94</accession>
<evidence type="ECO:0000313" key="2">
    <source>
        <dbReference type="Proteomes" id="UP001488805"/>
    </source>
</evidence>
<keyword evidence="2" id="KW-1185">Reference proteome</keyword>
<gene>
    <name evidence="1" type="ORF">VZT92_027599</name>
</gene>
<reference evidence="1 2" key="1">
    <citation type="journal article" date="2024" name="Genome Biol. Evol.">
        <title>Chromosome-level genome assembly of the viviparous eelpout Zoarces viviparus.</title>
        <authorList>
            <person name="Fuhrmann N."/>
            <person name="Brasseur M.V."/>
            <person name="Bakowski C.E."/>
            <person name="Podsiadlowski L."/>
            <person name="Prost S."/>
            <person name="Krehenwinkel H."/>
            <person name="Mayer C."/>
        </authorList>
    </citation>
    <scope>NUCLEOTIDE SEQUENCE [LARGE SCALE GENOMIC DNA]</scope>
    <source>
        <strain evidence="1">NO-MEL_2022_Ind0_liver</strain>
    </source>
</reference>
<dbReference type="EMBL" id="JBCEZU010000597">
    <property type="protein sequence ID" value="KAK9514110.1"/>
    <property type="molecule type" value="Genomic_DNA"/>
</dbReference>
<evidence type="ECO:0000313" key="1">
    <source>
        <dbReference type="EMBL" id="KAK9514110.1"/>
    </source>
</evidence>
<dbReference type="Proteomes" id="UP001488805">
    <property type="component" value="Unassembled WGS sequence"/>
</dbReference>